<evidence type="ECO:0000313" key="5">
    <source>
        <dbReference type="EMBL" id="CAF4531814.1"/>
    </source>
</evidence>
<keyword evidence="2" id="KW-0472">Membrane</keyword>
<dbReference type="PANTHER" id="PTHR43173:SF28">
    <property type="entry name" value="AARF DOMAIN CONTAINING KINASE 5"/>
    <property type="match status" value="1"/>
</dbReference>
<keyword evidence="2" id="KW-0812">Transmembrane</keyword>
<evidence type="ECO:0000259" key="3">
    <source>
        <dbReference type="Pfam" id="PF03109"/>
    </source>
</evidence>
<dbReference type="Proteomes" id="UP000663848">
    <property type="component" value="Unassembled WGS sequence"/>
</dbReference>
<dbReference type="SUPFAM" id="SSF56112">
    <property type="entry name" value="Protein kinase-like (PK-like)"/>
    <property type="match status" value="1"/>
</dbReference>
<dbReference type="InterPro" id="IPR051130">
    <property type="entry name" value="Mito_struct-func_regulator"/>
</dbReference>
<comment type="similarity">
    <text evidence="1">Belongs to the protein kinase superfamily. ADCK protein kinase family.</text>
</comment>
<proteinExistence type="inferred from homology"/>
<evidence type="ECO:0000313" key="4">
    <source>
        <dbReference type="EMBL" id="CAF3697509.1"/>
    </source>
</evidence>
<evidence type="ECO:0000256" key="2">
    <source>
        <dbReference type="SAM" id="Phobius"/>
    </source>
</evidence>
<protein>
    <recommendedName>
        <fullName evidence="3">ABC1 atypical kinase-like domain-containing protein</fullName>
    </recommendedName>
</protein>
<dbReference type="InterPro" id="IPR045307">
    <property type="entry name" value="ADCK1_dom"/>
</dbReference>
<dbReference type="CDD" id="cd13969">
    <property type="entry name" value="ADCK1-like"/>
    <property type="match status" value="1"/>
</dbReference>
<organism evidence="5 6">
    <name type="scientific">Rotaria socialis</name>
    <dbReference type="NCBI Taxonomy" id="392032"/>
    <lineage>
        <taxon>Eukaryota</taxon>
        <taxon>Metazoa</taxon>
        <taxon>Spiralia</taxon>
        <taxon>Gnathifera</taxon>
        <taxon>Rotifera</taxon>
        <taxon>Eurotatoria</taxon>
        <taxon>Bdelloidea</taxon>
        <taxon>Philodinida</taxon>
        <taxon>Philodinidae</taxon>
        <taxon>Rotaria</taxon>
    </lineage>
</organism>
<dbReference type="EMBL" id="CAJNYT010004860">
    <property type="protein sequence ID" value="CAF3697509.1"/>
    <property type="molecule type" value="Genomic_DNA"/>
</dbReference>
<feature type="transmembrane region" description="Helical" evidence="2">
    <location>
        <begin position="52"/>
        <end position="71"/>
    </location>
</feature>
<comment type="caution">
    <text evidence="5">The sequence shown here is derived from an EMBL/GenBank/DDBJ whole genome shotgun (WGS) entry which is preliminary data.</text>
</comment>
<keyword evidence="2" id="KW-1133">Transmembrane helix</keyword>
<dbReference type="Proteomes" id="UP000663872">
    <property type="component" value="Unassembled WGS sequence"/>
</dbReference>
<evidence type="ECO:0000256" key="1">
    <source>
        <dbReference type="ARBA" id="ARBA00009670"/>
    </source>
</evidence>
<gene>
    <name evidence="4" type="ORF">GRG538_LOCUS28110</name>
    <name evidence="5" type="ORF">QYT958_LOCUS6942</name>
</gene>
<accession>A0A820XAX7</accession>
<dbReference type="InterPro" id="IPR011009">
    <property type="entry name" value="Kinase-like_dom_sf"/>
</dbReference>
<dbReference type="InterPro" id="IPR004147">
    <property type="entry name" value="ABC1_dom"/>
</dbReference>
<evidence type="ECO:0000313" key="6">
    <source>
        <dbReference type="Proteomes" id="UP000663848"/>
    </source>
</evidence>
<dbReference type="Pfam" id="PF03109">
    <property type="entry name" value="ABC1"/>
    <property type="match status" value="2"/>
</dbReference>
<sequence>MNSRCIAFRLLSLYKQELPICKNKSQFLSRYLTTNSQTQLNTPTHRFAIKRYVLLFLLGVPLSSALFYRLSTKYETRRKHRIIVESIGRAARAVLVGIQSVLDQQISTLFKREGSDEYIAALHECRRRNAKRFVNLCIDAGGVYVKIGQAFINLPEVVPLEYYEELQILEEHALRREKGEIDTLFKRYFHGPPEVVFENFNRNPIAAASLAEVYEAQIKSGEKVAVKVQYFDLRERYETDITTAWMLDELHDDLTLELDFLHEARNAERSRGSVRHLDYVYVPKVHWNLTKKRILTYEFVEGITIDRVDELKKHNLSLKDIDEKLIRLFAEQIFRTGFVHADPHPGNVHVRVNKNKKSKGSPQAEIILLDHGLYENLLSEERKILCDLWMATVNNDHIEMRQTATALGAPQKDYELFCTLVTMKPLPDTEKYIIPSYASDWDPLPRELQMIALKSRKFEMPNEDEYISDMTNEQRAELKRDYRELMDKKRIALFHILKQMPKTMFLLLRNLNAVRNTLKIHNVPDVDRTRIMTEVCQQALKEFQTKKRKI</sequence>
<feature type="domain" description="ABC1 atypical kinase-like" evidence="3">
    <location>
        <begin position="172"/>
        <end position="243"/>
    </location>
</feature>
<feature type="domain" description="ABC1 atypical kinase-like" evidence="3">
    <location>
        <begin position="244"/>
        <end position="402"/>
    </location>
</feature>
<dbReference type="AlphaFoldDB" id="A0A820XAX7"/>
<dbReference type="EMBL" id="CAJOBR010000640">
    <property type="protein sequence ID" value="CAF4531814.1"/>
    <property type="molecule type" value="Genomic_DNA"/>
</dbReference>
<name>A0A820XAX7_9BILA</name>
<dbReference type="PANTHER" id="PTHR43173">
    <property type="entry name" value="ABC1 FAMILY PROTEIN"/>
    <property type="match status" value="1"/>
</dbReference>
<reference evidence="5" key="1">
    <citation type="submission" date="2021-02" db="EMBL/GenBank/DDBJ databases">
        <authorList>
            <person name="Nowell W R."/>
        </authorList>
    </citation>
    <scope>NUCLEOTIDE SEQUENCE</scope>
</reference>